<feature type="compositionally biased region" description="Basic and acidic residues" evidence="1">
    <location>
        <begin position="78"/>
        <end position="97"/>
    </location>
</feature>
<dbReference type="InterPro" id="IPR001584">
    <property type="entry name" value="Integrase_cat-core"/>
</dbReference>
<dbReference type="GO" id="GO:0003676">
    <property type="term" value="F:nucleic acid binding"/>
    <property type="evidence" value="ECO:0007669"/>
    <property type="project" value="InterPro"/>
</dbReference>
<protein>
    <recommendedName>
        <fullName evidence="2">Integrase catalytic domain-containing protein</fullName>
    </recommendedName>
</protein>
<dbReference type="SUPFAM" id="SSF53098">
    <property type="entry name" value="Ribonuclease H-like"/>
    <property type="match status" value="1"/>
</dbReference>
<dbReference type="InterPro" id="IPR036397">
    <property type="entry name" value="RNaseH_sf"/>
</dbReference>
<evidence type="ECO:0000313" key="3">
    <source>
        <dbReference type="EMBL" id="GAA0168893.1"/>
    </source>
</evidence>
<comment type="caution">
    <text evidence="3">The sequence shown here is derived from an EMBL/GenBank/DDBJ whole genome shotgun (WGS) entry which is preliminary data.</text>
</comment>
<evidence type="ECO:0000313" key="4">
    <source>
        <dbReference type="Proteomes" id="UP001454036"/>
    </source>
</evidence>
<gene>
    <name evidence="3" type="ORF">LIER_23496</name>
</gene>
<dbReference type="AlphaFoldDB" id="A0AAV3QZ14"/>
<dbReference type="EMBL" id="BAABME010006632">
    <property type="protein sequence ID" value="GAA0168893.1"/>
    <property type="molecule type" value="Genomic_DNA"/>
</dbReference>
<organism evidence="3 4">
    <name type="scientific">Lithospermum erythrorhizon</name>
    <name type="common">Purple gromwell</name>
    <name type="synonym">Lithospermum officinale var. erythrorhizon</name>
    <dbReference type="NCBI Taxonomy" id="34254"/>
    <lineage>
        <taxon>Eukaryota</taxon>
        <taxon>Viridiplantae</taxon>
        <taxon>Streptophyta</taxon>
        <taxon>Embryophyta</taxon>
        <taxon>Tracheophyta</taxon>
        <taxon>Spermatophyta</taxon>
        <taxon>Magnoliopsida</taxon>
        <taxon>eudicotyledons</taxon>
        <taxon>Gunneridae</taxon>
        <taxon>Pentapetalae</taxon>
        <taxon>asterids</taxon>
        <taxon>lamiids</taxon>
        <taxon>Boraginales</taxon>
        <taxon>Boraginaceae</taxon>
        <taxon>Boraginoideae</taxon>
        <taxon>Lithospermeae</taxon>
        <taxon>Lithospermum</taxon>
    </lineage>
</organism>
<proteinExistence type="predicted"/>
<dbReference type="InterPro" id="IPR012337">
    <property type="entry name" value="RNaseH-like_sf"/>
</dbReference>
<evidence type="ECO:0000256" key="1">
    <source>
        <dbReference type="SAM" id="MobiDB-lite"/>
    </source>
</evidence>
<dbReference type="PROSITE" id="PS50994">
    <property type="entry name" value="INTEGRASE"/>
    <property type="match status" value="1"/>
</dbReference>
<dbReference type="GO" id="GO:0015074">
    <property type="term" value="P:DNA integration"/>
    <property type="evidence" value="ECO:0007669"/>
    <property type="project" value="InterPro"/>
</dbReference>
<evidence type="ECO:0000259" key="2">
    <source>
        <dbReference type="PROSITE" id="PS50994"/>
    </source>
</evidence>
<accession>A0AAV3QZ14</accession>
<name>A0AAV3QZ14_LITER</name>
<keyword evidence="4" id="KW-1185">Reference proteome</keyword>
<dbReference type="Gene3D" id="3.30.420.10">
    <property type="entry name" value="Ribonuclease H-like superfamily/Ribonuclease H"/>
    <property type="match status" value="1"/>
</dbReference>
<dbReference type="Proteomes" id="UP001454036">
    <property type="component" value="Unassembled WGS sequence"/>
</dbReference>
<feature type="region of interest" description="Disordered" evidence="1">
    <location>
        <begin position="64"/>
        <end position="116"/>
    </location>
</feature>
<sequence>MKHVEEQRVEIYSLEENIQGMIKGIKMMNSNTVVLDEIILQGKRSGDNTVIGFYRENRKKRMTSPTRKWVAAGAKPNDNSERRFHEFSSKEGIKHEYSAPITPQQNDIVERKNKTL</sequence>
<reference evidence="3 4" key="1">
    <citation type="submission" date="2024-01" db="EMBL/GenBank/DDBJ databases">
        <title>The complete chloroplast genome sequence of Lithospermum erythrorhizon: insights into the phylogenetic relationship among Boraginaceae species and the maternal lineages of purple gromwells.</title>
        <authorList>
            <person name="Okada T."/>
            <person name="Watanabe K."/>
        </authorList>
    </citation>
    <scope>NUCLEOTIDE SEQUENCE [LARGE SCALE GENOMIC DNA]</scope>
</reference>
<feature type="domain" description="Integrase catalytic" evidence="2">
    <location>
        <begin position="70"/>
        <end position="116"/>
    </location>
</feature>